<keyword evidence="3" id="KW-1185">Reference proteome</keyword>
<accession>A0A5B7JND4</accession>
<sequence>MQSCLHEPLLPPYHPAPMHHCQWHPTSTCPFHASHTLHPGTSTPPRGPATFTPRAPHPPPGD</sequence>
<evidence type="ECO:0000313" key="3">
    <source>
        <dbReference type="Proteomes" id="UP000324222"/>
    </source>
</evidence>
<dbReference type="AlphaFoldDB" id="A0A5B7JND4"/>
<gene>
    <name evidence="2" type="ORF">E2C01_091606</name>
</gene>
<dbReference type="Proteomes" id="UP000324222">
    <property type="component" value="Unassembled WGS sequence"/>
</dbReference>
<name>A0A5B7JND4_PORTR</name>
<reference evidence="2 3" key="1">
    <citation type="submission" date="2019-05" db="EMBL/GenBank/DDBJ databases">
        <title>Another draft genome of Portunus trituberculatus and its Hox gene families provides insights of decapod evolution.</title>
        <authorList>
            <person name="Jeong J.-H."/>
            <person name="Song I."/>
            <person name="Kim S."/>
            <person name="Choi T."/>
            <person name="Kim D."/>
            <person name="Ryu S."/>
            <person name="Kim W."/>
        </authorList>
    </citation>
    <scope>NUCLEOTIDE SEQUENCE [LARGE SCALE GENOMIC DNA]</scope>
    <source>
        <tissue evidence="2">Muscle</tissue>
    </source>
</reference>
<protein>
    <submittedName>
        <fullName evidence="2">Uncharacterized protein</fullName>
    </submittedName>
</protein>
<organism evidence="2 3">
    <name type="scientific">Portunus trituberculatus</name>
    <name type="common">Swimming crab</name>
    <name type="synonym">Neptunus trituberculatus</name>
    <dbReference type="NCBI Taxonomy" id="210409"/>
    <lineage>
        <taxon>Eukaryota</taxon>
        <taxon>Metazoa</taxon>
        <taxon>Ecdysozoa</taxon>
        <taxon>Arthropoda</taxon>
        <taxon>Crustacea</taxon>
        <taxon>Multicrustacea</taxon>
        <taxon>Malacostraca</taxon>
        <taxon>Eumalacostraca</taxon>
        <taxon>Eucarida</taxon>
        <taxon>Decapoda</taxon>
        <taxon>Pleocyemata</taxon>
        <taxon>Brachyura</taxon>
        <taxon>Eubrachyura</taxon>
        <taxon>Portunoidea</taxon>
        <taxon>Portunidae</taxon>
        <taxon>Portuninae</taxon>
        <taxon>Portunus</taxon>
    </lineage>
</organism>
<evidence type="ECO:0000313" key="2">
    <source>
        <dbReference type="EMBL" id="MPC96349.1"/>
    </source>
</evidence>
<dbReference type="EMBL" id="VSRR010105668">
    <property type="protein sequence ID" value="MPC96349.1"/>
    <property type="molecule type" value="Genomic_DNA"/>
</dbReference>
<feature type="region of interest" description="Disordered" evidence="1">
    <location>
        <begin position="32"/>
        <end position="62"/>
    </location>
</feature>
<evidence type="ECO:0000256" key="1">
    <source>
        <dbReference type="SAM" id="MobiDB-lite"/>
    </source>
</evidence>
<comment type="caution">
    <text evidence="2">The sequence shown here is derived from an EMBL/GenBank/DDBJ whole genome shotgun (WGS) entry which is preliminary data.</text>
</comment>
<proteinExistence type="predicted"/>